<protein>
    <recommendedName>
        <fullName evidence="3">ATP-grasp domain-containing protein</fullName>
    </recommendedName>
</protein>
<evidence type="ECO:0000313" key="2">
    <source>
        <dbReference type="Proteomes" id="UP001605036"/>
    </source>
</evidence>
<reference evidence="1 2" key="1">
    <citation type="submission" date="2024-09" db="EMBL/GenBank/DDBJ databases">
        <title>Chromosome-scale assembly of Riccia fluitans.</title>
        <authorList>
            <person name="Paukszto L."/>
            <person name="Sawicki J."/>
            <person name="Karawczyk K."/>
            <person name="Piernik-Szablinska J."/>
            <person name="Szczecinska M."/>
            <person name="Mazdziarz M."/>
        </authorList>
    </citation>
    <scope>NUCLEOTIDE SEQUENCE [LARGE SCALE GENOMIC DNA]</scope>
    <source>
        <strain evidence="1">Rf_01</strain>
        <tissue evidence="1">Aerial parts of the thallus</tissue>
    </source>
</reference>
<dbReference type="SUPFAM" id="SSF56059">
    <property type="entry name" value="Glutathione synthetase ATP-binding domain-like"/>
    <property type="match status" value="1"/>
</dbReference>
<organism evidence="1 2">
    <name type="scientific">Riccia fluitans</name>
    <dbReference type="NCBI Taxonomy" id="41844"/>
    <lineage>
        <taxon>Eukaryota</taxon>
        <taxon>Viridiplantae</taxon>
        <taxon>Streptophyta</taxon>
        <taxon>Embryophyta</taxon>
        <taxon>Marchantiophyta</taxon>
        <taxon>Marchantiopsida</taxon>
        <taxon>Marchantiidae</taxon>
        <taxon>Marchantiales</taxon>
        <taxon>Ricciaceae</taxon>
        <taxon>Riccia</taxon>
    </lineage>
</organism>
<evidence type="ECO:0000313" key="1">
    <source>
        <dbReference type="EMBL" id="KAL2622931.1"/>
    </source>
</evidence>
<dbReference type="Proteomes" id="UP001605036">
    <property type="component" value="Unassembled WGS sequence"/>
</dbReference>
<keyword evidence="2" id="KW-1185">Reference proteome</keyword>
<accession>A0ABD1Y873</accession>
<dbReference type="Gene3D" id="3.30.470.20">
    <property type="entry name" value="ATP-grasp fold, B domain"/>
    <property type="match status" value="1"/>
</dbReference>
<gene>
    <name evidence="1" type="ORF">R1flu_003136</name>
</gene>
<dbReference type="AlphaFoldDB" id="A0ABD1Y873"/>
<proteinExistence type="predicted"/>
<comment type="caution">
    <text evidence="1">The sequence shown here is derived from an EMBL/GenBank/DDBJ whole genome shotgun (WGS) entry which is preliminary data.</text>
</comment>
<dbReference type="EMBL" id="JBHFFA010000006">
    <property type="protein sequence ID" value="KAL2622931.1"/>
    <property type="molecule type" value="Genomic_DNA"/>
</dbReference>
<evidence type="ECO:0008006" key="3">
    <source>
        <dbReference type="Google" id="ProtNLM"/>
    </source>
</evidence>
<name>A0ABD1Y873_9MARC</name>
<sequence>MPMSRSQFKWSRGKLTEGFSSMAQHLGMKPDEVVFIHSLVVNPKGRSWRLKYFSSDSLTSSYVGCMSGPSSTVMHFPMSKSQQQYWDKYFKNGGQLIPVQRKGNTLSYPDTSLIEALLDNCISTREFELLAGKVIANSFVTDEVEELAKKVGGRTLMSCEEFLHFCGKDYLHKVADQIGIAVPPGIVVQGHTTSSTIIDFFRQKLENDGIDPAHTKVWIKPSSLSGGRGIIRPNGSTESLSEGLLQLAKVFHQAGFYTEAVKEESQLSIDDPFEGMLKFMPIILEADVAELPCVRRKVDDVAVNAVSGQNGVVHVETTPFHAENGIYTGSRLPTPEDDTLVEVAEVSVDRLLNWMWGEGYRGYVGVDTVVVEKTNGQLVAYVTDLNTRLCGATPLIVMAHRFEARLGYRPCVFSETFRLRIPEDTIDPFDVVEKSLGNLLYRGSESGYAGIAPIIVHIHPDTDFIQFRAIAIGRDELHLNILALALESLEKYE</sequence>